<feature type="region of interest" description="Disordered" evidence="1">
    <location>
        <begin position="176"/>
        <end position="206"/>
    </location>
</feature>
<organism evidence="2 3">
    <name type="scientific">Meganyctiphanes norvegica</name>
    <name type="common">Northern krill</name>
    <name type="synonym">Thysanopoda norvegica</name>
    <dbReference type="NCBI Taxonomy" id="48144"/>
    <lineage>
        <taxon>Eukaryota</taxon>
        <taxon>Metazoa</taxon>
        <taxon>Ecdysozoa</taxon>
        <taxon>Arthropoda</taxon>
        <taxon>Crustacea</taxon>
        <taxon>Multicrustacea</taxon>
        <taxon>Malacostraca</taxon>
        <taxon>Eumalacostraca</taxon>
        <taxon>Eucarida</taxon>
        <taxon>Euphausiacea</taxon>
        <taxon>Euphausiidae</taxon>
        <taxon>Meganyctiphanes</taxon>
    </lineage>
</organism>
<gene>
    <name evidence="2" type="ORF">MNOR_LOCUS8888</name>
</gene>
<keyword evidence="3" id="KW-1185">Reference proteome</keyword>
<proteinExistence type="predicted"/>
<dbReference type="Proteomes" id="UP001497623">
    <property type="component" value="Unassembled WGS sequence"/>
</dbReference>
<feature type="non-terminal residue" evidence="2">
    <location>
        <position position="319"/>
    </location>
</feature>
<dbReference type="EMBL" id="CAXKWB010004194">
    <property type="protein sequence ID" value="CAL4072652.1"/>
    <property type="molecule type" value="Genomic_DNA"/>
</dbReference>
<sequence>AKNCMHIVGGYSPYQLVYGRNPNIPSVLSNQPPALERRSISKTFGEHLNALHKAREAFTQAESSERISRALRHNIRPSETVLTQGDEVYYKREGYEEWRGPGKVIGVDGKIVIVKHGLNCLRVHINRCLLKTNSGNIKTTKEENTKGGVNTQAEHTKGSVNTEAELAGKFYEIEEQQDSVEEQQEEQEDSVEEQQGDVGSVVEREKSRFQLPSTGSEVKYIPVGSKEWTKAKIISRGGKVGGKYQNWLNIEDEEGVTKAIDWENGVSEWVTDSEESDELFVCVARLDTKQIKDAKQRELDTWKEFKVTTEVPDRGQHAL</sequence>
<accession>A0AAV2Q7S0</accession>
<evidence type="ECO:0000313" key="2">
    <source>
        <dbReference type="EMBL" id="CAL4072652.1"/>
    </source>
</evidence>
<evidence type="ECO:0000256" key="1">
    <source>
        <dbReference type="SAM" id="MobiDB-lite"/>
    </source>
</evidence>
<comment type="caution">
    <text evidence="2">The sequence shown here is derived from an EMBL/GenBank/DDBJ whole genome shotgun (WGS) entry which is preliminary data.</text>
</comment>
<feature type="compositionally biased region" description="Acidic residues" evidence="1">
    <location>
        <begin position="176"/>
        <end position="195"/>
    </location>
</feature>
<protein>
    <submittedName>
        <fullName evidence="2">Uncharacterized protein</fullName>
    </submittedName>
</protein>
<evidence type="ECO:0000313" key="3">
    <source>
        <dbReference type="Proteomes" id="UP001497623"/>
    </source>
</evidence>
<reference evidence="2 3" key="1">
    <citation type="submission" date="2024-05" db="EMBL/GenBank/DDBJ databases">
        <authorList>
            <person name="Wallberg A."/>
        </authorList>
    </citation>
    <scope>NUCLEOTIDE SEQUENCE [LARGE SCALE GENOMIC DNA]</scope>
</reference>
<dbReference type="AlphaFoldDB" id="A0AAV2Q7S0"/>
<feature type="non-terminal residue" evidence="2">
    <location>
        <position position="1"/>
    </location>
</feature>
<name>A0AAV2Q7S0_MEGNR</name>